<dbReference type="GO" id="GO:0022857">
    <property type="term" value="F:transmembrane transporter activity"/>
    <property type="evidence" value="ECO:0007669"/>
    <property type="project" value="InterPro"/>
</dbReference>
<dbReference type="InterPro" id="IPR037294">
    <property type="entry name" value="ABC_BtuC-like"/>
</dbReference>
<evidence type="ECO:0000256" key="5">
    <source>
        <dbReference type="ARBA" id="ARBA00022692"/>
    </source>
</evidence>
<reference evidence="9" key="1">
    <citation type="journal article" date="2014" name="Int. J. Syst. Evol. Microbiol.">
        <title>Complete genome sequence of Corynebacterium casei LMG S-19264T (=DSM 44701T), isolated from a smear-ripened cheese.</title>
        <authorList>
            <consortium name="US DOE Joint Genome Institute (JGI-PGF)"/>
            <person name="Walter F."/>
            <person name="Albersmeier A."/>
            <person name="Kalinowski J."/>
            <person name="Ruckert C."/>
        </authorList>
    </citation>
    <scope>NUCLEOTIDE SEQUENCE</scope>
    <source>
        <strain evidence="9">VKM B-2347</strain>
    </source>
</reference>
<feature type="transmembrane region" description="Helical" evidence="8">
    <location>
        <begin position="54"/>
        <end position="72"/>
    </location>
</feature>
<evidence type="ECO:0000313" key="10">
    <source>
        <dbReference type="Proteomes" id="UP001143372"/>
    </source>
</evidence>
<comment type="caution">
    <text evidence="9">The sequence shown here is derived from an EMBL/GenBank/DDBJ whole genome shotgun (WGS) entry which is preliminary data.</text>
</comment>
<evidence type="ECO:0000256" key="1">
    <source>
        <dbReference type="ARBA" id="ARBA00004651"/>
    </source>
</evidence>
<dbReference type="GO" id="GO:0033214">
    <property type="term" value="P:siderophore-iron import into cell"/>
    <property type="evidence" value="ECO:0007669"/>
    <property type="project" value="TreeGrafter"/>
</dbReference>
<evidence type="ECO:0000256" key="6">
    <source>
        <dbReference type="ARBA" id="ARBA00022989"/>
    </source>
</evidence>
<keyword evidence="10" id="KW-1185">Reference proteome</keyword>
<dbReference type="Gene3D" id="1.10.3470.10">
    <property type="entry name" value="ABC transporter involved in vitamin B12 uptake, BtuC"/>
    <property type="match status" value="1"/>
</dbReference>
<keyword evidence="4" id="KW-1003">Cell membrane</keyword>
<dbReference type="Proteomes" id="UP001143372">
    <property type="component" value="Unassembled WGS sequence"/>
</dbReference>
<dbReference type="Pfam" id="PF01032">
    <property type="entry name" value="FecCD"/>
    <property type="match status" value="1"/>
</dbReference>
<dbReference type="GO" id="GO:0005886">
    <property type="term" value="C:plasma membrane"/>
    <property type="evidence" value="ECO:0007669"/>
    <property type="project" value="UniProtKB-SubCell"/>
</dbReference>
<dbReference type="PANTHER" id="PTHR30472:SF37">
    <property type="entry name" value="FE(3+) DICITRATE TRANSPORT SYSTEM PERMEASE PROTEIN FECD-RELATED"/>
    <property type="match status" value="1"/>
</dbReference>
<protein>
    <recommendedName>
        <fullName evidence="11">Iron ABC transporter permease</fullName>
    </recommendedName>
</protein>
<dbReference type="SUPFAM" id="SSF81345">
    <property type="entry name" value="ABC transporter involved in vitamin B12 uptake, BtuC"/>
    <property type="match status" value="1"/>
</dbReference>
<keyword evidence="3" id="KW-0813">Transport</keyword>
<evidence type="ECO:0000256" key="7">
    <source>
        <dbReference type="ARBA" id="ARBA00023136"/>
    </source>
</evidence>
<keyword evidence="5 8" id="KW-0812">Transmembrane</keyword>
<proteinExistence type="inferred from homology"/>
<accession>A0A9W6MXD8</accession>
<feature type="transmembrane region" description="Helical" evidence="8">
    <location>
        <begin position="28"/>
        <end position="48"/>
    </location>
</feature>
<dbReference type="EMBL" id="BSFI01000023">
    <property type="protein sequence ID" value="GLK69792.1"/>
    <property type="molecule type" value="Genomic_DNA"/>
</dbReference>
<evidence type="ECO:0008006" key="11">
    <source>
        <dbReference type="Google" id="ProtNLM"/>
    </source>
</evidence>
<dbReference type="AlphaFoldDB" id="A0A9W6MXD8"/>
<evidence type="ECO:0000313" key="9">
    <source>
        <dbReference type="EMBL" id="GLK69792.1"/>
    </source>
</evidence>
<dbReference type="RefSeq" id="WP_271170006.1">
    <property type="nucleotide sequence ID" value="NZ_BSFI01000023.1"/>
</dbReference>
<organism evidence="9 10">
    <name type="scientific">Hansschlegelia plantiphila</name>
    <dbReference type="NCBI Taxonomy" id="374655"/>
    <lineage>
        <taxon>Bacteria</taxon>
        <taxon>Pseudomonadati</taxon>
        <taxon>Pseudomonadota</taxon>
        <taxon>Alphaproteobacteria</taxon>
        <taxon>Hyphomicrobiales</taxon>
        <taxon>Methylopilaceae</taxon>
        <taxon>Hansschlegelia</taxon>
    </lineage>
</organism>
<gene>
    <name evidence="9" type="ORF">GCM10008179_34300</name>
</gene>
<dbReference type="InterPro" id="IPR000522">
    <property type="entry name" value="ABC_transptr_permease_BtuC"/>
</dbReference>
<name>A0A9W6MXD8_9HYPH</name>
<evidence type="ECO:0000256" key="8">
    <source>
        <dbReference type="SAM" id="Phobius"/>
    </source>
</evidence>
<keyword evidence="6 8" id="KW-1133">Transmembrane helix</keyword>
<comment type="subcellular location">
    <subcellularLocation>
        <location evidence="1">Cell membrane</location>
        <topology evidence="1">Multi-pass membrane protein</topology>
    </subcellularLocation>
</comment>
<sequence>MIVGPLSFIRLMGPHLARIMGMNTLARILRVLLGGCVMLFADVLGRTVIFPFQVPAGLLAAVLGSPYLLRLLKSRLHCFRHVGFWHSRLRVSERG</sequence>
<evidence type="ECO:0000256" key="2">
    <source>
        <dbReference type="ARBA" id="ARBA00007935"/>
    </source>
</evidence>
<comment type="similarity">
    <text evidence="2">Belongs to the binding-protein-dependent transport system permease family. FecCD subfamily.</text>
</comment>
<dbReference type="PANTHER" id="PTHR30472">
    <property type="entry name" value="FERRIC ENTEROBACTIN TRANSPORT SYSTEM PERMEASE PROTEIN"/>
    <property type="match status" value="1"/>
</dbReference>
<evidence type="ECO:0000256" key="3">
    <source>
        <dbReference type="ARBA" id="ARBA00022448"/>
    </source>
</evidence>
<reference evidence="9" key="2">
    <citation type="submission" date="2023-01" db="EMBL/GenBank/DDBJ databases">
        <authorList>
            <person name="Sun Q."/>
            <person name="Evtushenko L."/>
        </authorList>
    </citation>
    <scope>NUCLEOTIDE SEQUENCE</scope>
    <source>
        <strain evidence="9">VKM B-2347</strain>
    </source>
</reference>
<evidence type="ECO:0000256" key="4">
    <source>
        <dbReference type="ARBA" id="ARBA00022475"/>
    </source>
</evidence>
<keyword evidence="7 8" id="KW-0472">Membrane</keyword>